<gene>
    <name evidence="2" type="primary">P0758B01.14</name>
</gene>
<sequence length="198" mass="19936">MDGLRQATTATEETKDFACDGRGRNWGREEEVATPCNSPCLAVVVRLAVLHLRSGPSFFVLPSPLPTSATPPRPQGGHGAASGFEEAVVDPEVRGCTSFPLVGSSMTTRPAVVPWNVGGGLLGTSILRHHFVTNKRRPSPASGGGGAPSPTSPPGDALPSARSGEGRCGGGGGGRHGGGESDGVEAAGRTSPPPDPAA</sequence>
<evidence type="ECO:0000256" key="1">
    <source>
        <dbReference type="SAM" id="MobiDB-lite"/>
    </source>
</evidence>
<evidence type="ECO:0000313" key="2">
    <source>
        <dbReference type="EMBL" id="BAD17642.1"/>
    </source>
</evidence>
<dbReference type="Proteomes" id="UP000000763">
    <property type="component" value="Chromosome 2"/>
</dbReference>
<accession>Q6YVG3</accession>
<reference evidence="3" key="2">
    <citation type="journal article" date="2008" name="Nucleic Acids Res.">
        <title>The rice annotation project database (RAP-DB): 2008 update.</title>
        <authorList>
            <consortium name="The rice annotation project (RAP)"/>
        </authorList>
    </citation>
    <scope>GENOME REANNOTATION</scope>
    <source>
        <strain evidence="3">cv. Nipponbare</strain>
    </source>
</reference>
<reference evidence="3" key="1">
    <citation type="journal article" date="2005" name="Nature">
        <title>The map-based sequence of the rice genome.</title>
        <authorList>
            <consortium name="International rice genome sequencing project (IRGSP)"/>
            <person name="Matsumoto T."/>
            <person name="Wu J."/>
            <person name="Kanamori H."/>
            <person name="Katayose Y."/>
            <person name="Fujisawa M."/>
            <person name="Namiki N."/>
            <person name="Mizuno H."/>
            <person name="Yamamoto K."/>
            <person name="Antonio B.A."/>
            <person name="Baba T."/>
            <person name="Sakata K."/>
            <person name="Nagamura Y."/>
            <person name="Aoki H."/>
            <person name="Arikawa K."/>
            <person name="Arita K."/>
            <person name="Bito T."/>
            <person name="Chiden Y."/>
            <person name="Fujitsuka N."/>
            <person name="Fukunaka R."/>
            <person name="Hamada M."/>
            <person name="Harada C."/>
            <person name="Hayashi A."/>
            <person name="Hijishita S."/>
            <person name="Honda M."/>
            <person name="Hosokawa S."/>
            <person name="Ichikawa Y."/>
            <person name="Idonuma A."/>
            <person name="Iijima M."/>
            <person name="Ikeda M."/>
            <person name="Ikeno M."/>
            <person name="Ito K."/>
            <person name="Ito S."/>
            <person name="Ito T."/>
            <person name="Ito Y."/>
            <person name="Ito Y."/>
            <person name="Iwabuchi A."/>
            <person name="Kamiya K."/>
            <person name="Karasawa W."/>
            <person name="Kurita K."/>
            <person name="Katagiri S."/>
            <person name="Kikuta A."/>
            <person name="Kobayashi H."/>
            <person name="Kobayashi N."/>
            <person name="Machita K."/>
            <person name="Maehara T."/>
            <person name="Masukawa M."/>
            <person name="Mizubayashi T."/>
            <person name="Mukai Y."/>
            <person name="Nagasaki H."/>
            <person name="Nagata Y."/>
            <person name="Naito S."/>
            <person name="Nakashima M."/>
            <person name="Nakama Y."/>
            <person name="Nakamichi Y."/>
            <person name="Nakamura M."/>
            <person name="Meguro A."/>
            <person name="Negishi M."/>
            <person name="Ohta I."/>
            <person name="Ohta T."/>
            <person name="Okamoto M."/>
            <person name="Ono N."/>
            <person name="Saji S."/>
            <person name="Sakaguchi M."/>
            <person name="Sakai K."/>
            <person name="Shibata M."/>
            <person name="Shimokawa T."/>
            <person name="Song J."/>
            <person name="Takazaki Y."/>
            <person name="Terasawa K."/>
            <person name="Tsugane M."/>
            <person name="Tsuji K."/>
            <person name="Ueda S."/>
            <person name="Waki K."/>
            <person name="Yamagata H."/>
            <person name="Yamamoto M."/>
            <person name="Yamamoto S."/>
            <person name="Yamane H."/>
            <person name="Yoshiki S."/>
            <person name="Yoshihara R."/>
            <person name="Yukawa K."/>
            <person name="Zhong H."/>
            <person name="Yano M."/>
            <person name="Yuan Q."/>
            <person name="Ouyang S."/>
            <person name="Liu J."/>
            <person name="Jones K.M."/>
            <person name="Gansberger K."/>
            <person name="Moffat K."/>
            <person name="Hill J."/>
            <person name="Bera J."/>
            <person name="Fadrosh D."/>
            <person name="Jin S."/>
            <person name="Johri S."/>
            <person name="Kim M."/>
            <person name="Overton L."/>
            <person name="Reardon M."/>
            <person name="Tsitrin T."/>
            <person name="Vuong H."/>
            <person name="Weaver B."/>
            <person name="Ciecko A."/>
            <person name="Tallon L."/>
            <person name="Jackson J."/>
            <person name="Pai G."/>
            <person name="Aken S.V."/>
            <person name="Utterback T."/>
            <person name="Reidmuller S."/>
            <person name="Feldblyum T."/>
            <person name="Hsiao J."/>
            <person name="Zismann V."/>
            <person name="Iobst S."/>
            <person name="de Vazeille A.R."/>
            <person name="Buell C.R."/>
            <person name="Ying K."/>
            <person name="Li Y."/>
            <person name="Lu T."/>
            <person name="Huang Y."/>
            <person name="Zhao Q."/>
            <person name="Feng Q."/>
            <person name="Zhang L."/>
            <person name="Zhu J."/>
            <person name="Weng Q."/>
            <person name="Mu J."/>
            <person name="Lu Y."/>
            <person name="Fan D."/>
            <person name="Liu Y."/>
            <person name="Guan J."/>
            <person name="Zhang Y."/>
            <person name="Yu S."/>
            <person name="Liu X."/>
            <person name="Zhang Y."/>
            <person name="Hong G."/>
            <person name="Han B."/>
            <person name="Choisne N."/>
            <person name="Demange N."/>
            <person name="Orjeda G."/>
            <person name="Samain S."/>
            <person name="Cattolico L."/>
            <person name="Pelletier E."/>
            <person name="Couloux A."/>
            <person name="Segurens B."/>
            <person name="Wincker P."/>
            <person name="D'Hont A."/>
            <person name="Scarpelli C."/>
            <person name="Weissenbach J."/>
            <person name="Salanoubat M."/>
            <person name="Quetier F."/>
            <person name="Yu Y."/>
            <person name="Kim H.R."/>
            <person name="Rambo T."/>
            <person name="Currie J."/>
            <person name="Collura K."/>
            <person name="Luo M."/>
            <person name="Yang T."/>
            <person name="Ammiraju J.S.S."/>
            <person name="Engler F."/>
            <person name="Soderlund C."/>
            <person name="Wing R.A."/>
            <person name="Palmer L.E."/>
            <person name="de la Bastide M."/>
            <person name="Spiegel L."/>
            <person name="Nascimento L."/>
            <person name="Zutavern T."/>
            <person name="O'Shaughnessy A."/>
            <person name="Dike S."/>
            <person name="Dedhia N."/>
            <person name="Preston R."/>
            <person name="Balija V."/>
            <person name="McCombie W.R."/>
            <person name="Chow T."/>
            <person name="Chen H."/>
            <person name="Chung M."/>
            <person name="Chen C."/>
            <person name="Shaw J."/>
            <person name="Wu H."/>
            <person name="Hsiao K."/>
            <person name="Chao Y."/>
            <person name="Chu M."/>
            <person name="Cheng C."/>
            <person name="Hour A."/>
            <person name="Lee P."/>
            <person name="Lin S."/>
            <person name="Lin Y."/>
            <person name="Liou J."/>
            <person name="Liu S."/>
            <person name="Hsing Y."/>
            <person name="Raghuvanshi S."/>
            <person name="Mohanty A."/>
            <person name="Bharti A.K."/>
            <person name="Gaur A."/>
            <person name="Gupta V."/>
            <person name="Kumar D."/>
            <person name="Ravi V."/>
            <person name="Vij S."/>
            <person name="Kapur A."/>
            <person name="Khurana P."/>
            <person name="Khurana P."/>
            <person name="Khurana J.P."/>
            <person name="Tyagi A.K."/>
            <person name="Gaikwad K."/>
            <person name="Singh A."/>
            <person name="Dalal V."/>
            <person name="Srivastava S."/>
            <person name="Dixit A."/>
            <person name="Pal A.K."/>
            <person name="Ghazi I.A."/>
            <person name="Yadav M."/>
            <person name="Pandit A."/>
            <person name="Bhargava A."/>
            <person name="Sureshbabu K."/>
            <person name="Batra K."/>
            <person name="Sharma T.R."/>
            <person name="Mohapatra T."/>
            <person name="Singh N.K."/>
            <person name="Messing J."/>
            <person name="Nelson A.B."/>
            <person name="Fuks G."/>
            <person name="Kavchok S."/>
            <person name="Keizer G."/>
            <person name="Linton E."/>
            <person name="Llaca V."/>
            <person name="Song R."/>
            <person name="Tanyolac B."/>
            <person name="Young S."/>
            <person name="Ho-Il K."/>
            <person name="Hahn J.H."/>
            <person name="Sangsakoo G."/>
            <person name="Vanavichit A."/>
            <person name="de Mattos Luiz.A.T."/>
            <person name="Zimmer P.D."/>
            <person name="Malone G."/>
            <person name="Dellagostin O."/>
            <person name="de Oliveira A.C."/>
            <person name="Bevan M."/>
            <person name="Bancroft I."/>
            <person name="Minx P."/>
            <person name="Cordum H."/>
            <person name="Wilson R."/>
            <person name="Cheng Z."/>
            <person name="Jin W."/>
            <person name="Jiang J."/>
            <person name="Leong S.A."/>
            <person name="Iwama H."/>
            <person name="Gojobori T."/>
            <person name="Itoh T."/>
            <person name="Niimura Y."/>
            <person name="Fujii Y."/>
            <person name="Habara T."/>
            <person name="Sakai H."/>
            <person name="Sato Y."/>
            <person name="Wilson G."/>
            <person name="Kumar K."/>
            <person name="McCouch S."/>
            <person name="Juretic N."/>
            <person name="Hoen D."/>
            <person name="Wright S."/>
            <person name="Bruskiewich R."/>
            <person name="Bureau T."/>
            <person name="Miyao A."/>
            <person name="Hirochika H."/>
            <person name="Nishikawa T."/>
            <person name="Kadowaki K."/>
            <person name="Sugiura M."/>
            <person name="Burr B."/>
            <person name="Sasaki T."/>
        </authorList>
    </citation>
    <scope>NUCLEOTIDE SEQUENCE [LARGE SCALE GENOMIC DNA]</scope>
    <source>
        <strain evidence="3">cv. Nipponbare</strain>
    </source>
</reference>
<name>Q6YVG3_ORYSJ</name>
<dbReference type="AlphaFoldDB" id="Q6YVG3"/>
<feature type="compositionally biased region" description="Gly residues" evidence="1">
    <location>
        <begin position="166"/>
        <end position="176"/>
    </location>
</feature>
<protein>
    <submittedName>
        <fullName evidence="2">Uncharacterized protein</fullName>
    </submittedName>
</protein>
<evidence type="ECO:0000313" key="3">
    <source>
        <dbReference type="Proteomes" id="UP000000763"/>
    </source>
</evidence>
<organism evidence="2 3">
    <name type="scientific">Oryza sativa subsp. japonica</name>
    <name type="common">Rice</name>
    <dbReference type="NCBI Taxonomy" id="39947"/>
    <lineage>
        <taxon>Eukaryota</taxon>
        <taxon>Viridiplantae</taxon>
        <taxon>Streptophyta</taxon>
        <taxon>Embryophyta</taxon>
        <taxon>Tracheophyta</taxon>
        <taxon>Spermatophyta</taxon>
        <taxon>Magnoliopsida</taxon>
        <taxon>Liliopsida</taxon>
        <taxon>Poales</taxon>
        <taxon>Poaceae</taxon>
        <taxon>BOP clade</taxon>
        <taxon>Oryzoideae</taxon>
        <taxon>Oryzeae</taxon>
        <taxon>Oryzinae</taxon>
        <taxon>Oryza</taxon>
        <taxon>Oryza sativa</taxon>
    </lineage>
</organism>
<feature type="region of interest" description="Disordered" evidence="1">
    <location>
        <begin position="135"/>
        <end position="198"/>
    </location>
</feature>
<proteinExistence type="predicted"/>
<dbReference type="EMBL" id="AP005826">
    <property type="protein sequence ID" value="BAD17642.1"/>
    <property type="molecule type" value="Genomic_DNA"/>
</dbReference>